<name>M0BMD7_9EURY</name>
<keyword evidence="2" id="KW-1185">Reference proteome</keyword>
<dbReference type="OrthoDB" id="325775at2157"/>
<evidence type="ECO:0000313" key="1">
    <source>
        <dbReference type="EMBL" id="ELZ12005.1"/>
    </source>
</evidence>
<reference evidence="1 2" key="1">
    <citation type="journal article" date="2014" name="PLoS Genet.">
        <title>Phylogenetically driven sequencing of extremely halophilic archaea reveals strategies for static and dynamic osmo-response.</title>
        <authorList>
            <person name="Becker E.A."/>
            <person name="Seitzer P.M."/>
            <person name="Tritt A."/>
            <person name="Larsen D."/>
            <person name="Krusor M."/>
            <person name="Yao A.I."/>
            <person name="Wu D."/>
            <person name="Madern D."/>
            <person name="Eisen J.A."/>
            <person name="Darling A.E."/>
            <person name="Facciotti M.T."/>
        </authorList>
    </citation>
    <scope>NUCLEOTIDE SEQUENCE [LARGE SCALE GENOMIC DNA]</scope>
    <source>
        <strain evidence="1 2">JCM 14624</strain>
    </source>
</reference>
<accession>M0BMD7</accession>
<protein>
    <submittedName>
        <fullName evidence="1">Uncharacterized protein</fullName>
    </submittedName>
</protein>
<dbReference type="RefSeq" id="WP_007699431.1">
    <property type="nucleotide sequence ID" value="NZ_AOIQ01000010.1"/>
</dbReference>
<dbReference type="AlphaFoldDB" id="M0BMD7"/>
<proteinExistence type="predicted"/>
<gene>
    <name evidence="1" type="ORF">C479_06152</name>
</gene>
<dbReference type="Proteomes" id="UP000011560">
    <property type="component" value="Unassembled WGS sequence"/>
</dbReference>
<sequence>MESTGGDHATERGAVSRRRVLAMGTGALAVATAGCTRLSEMIVDRVVGDVNVFNTTDEPVTGSLTLTDPSGETLLDTELDLTPDGDDGIYEDTLTTAGTYAIAVMFETADGSTSGADSGTIEVSDPDEEHVVVFLGQAYTDQPVTIEVVEDFAELEGTIEGDGRP</sequence>
<comment type="caution">
    <text evidence="1">The sequence shown here is derived from an EMBL/GenBank/DDBJ whole genome shotgun (WGS) entry which is preliminary data.</text>
</comment>
<evidence type="ECO:0000313" key="2">
    <source>
        <dbReference type="Proteomes" id="UP000011560"/>
    </source>
</evidence>
<dbReference type="EMBL" id="AOIQ01000010">
    <property type="protein sequence ID" value="ELZ12005.1"/>
    <property type="molecule type" value="Genomic_DNA"/>
</dbReference>
<organism evidence="1 2">
    <name type="scientific">Halovivax asiaticus JCM 14624</name>
    <dbReference type="NCBI Taxonomy" id="1227490"/>
    <lineage>
        <taxon>Archaea</taxon>
        <taxon>Methanobacteriati</taxon>
        <taxon>Methanobacteriota</taxon>
        <taxon>Stenosarchaea group</taxon>
        <taxon>Halobacteria</taxon>
        <taxon>Halobacteriales</taxon>
        <taxon>Natrialbaceae</taxon>
        <taxon>Halovivax</taxon>
    </lineage>
</organism>